<evidence type="ECO:0000256" key="4">
    <source>
        <dbReference type="ARBA" id="ARBA00023163"/>
    </source>
</evidence>
<dbReference type="GO" id="GO:0030246">
    <property type="term" value="F:carbohydrate binding"/>
    <property type="evidence" value="ECO:0007669"/>
    <property type="project" value="InterPro"/>
</dbReference>
<protein>
    <submittedName>
        <fullName evidence="6">Transcriptional regulator</fullName>
    </submittedName>
</protein>
<keyword evidence="3" id="KW-0238">DNA-binding</keyword>
<proteinExistence type="inferred from homology"/>
<dbReference type="InterPro" id="IPR007324">
    <property type="entry name" value="Sugar-bd_dom_put"/>
</dbReference>
<gene>
    <name evidence="6" type="ORF">H9L09_03925</name>
</gene>
<dbReference type="InterPro" id="IPR037171">
    <property type="entry name" value="NagB/RpiA_transferase-like"/>
</dbReference>
<evidence type="ECO:0000256" key="1">
    <source>
        <dbReference type="ARBA" id="ARBA00010466"/>
    </source>
</evidence>
<dbReference type="GO" id="GO:0003677">
    <property type="term" value="F:DNA binding"/>
    <property type="evidence" value="ECO:0007669"/>
    <property type="project" value="UniProtKB-KW"/>
</dbReference>
<dbReference type="KEGG" id="nmes:H9L09_03925"/>
<dbReference type="Gene3D" id="3.40.50.1360">
    <property type="match status" value="1"/>
</dbReference>
<keyword evidence="7" id="KW-1185">Reference proteome</keyword>
<keyword evidence="4" id="KW-0804">Transcription</keyword>
<evidence type="ECO:0000256" key="2">
    <source>
        <dbReference type="ARBA" id="ARBA00023015"/>
    </source>
</evidence>
<organism evidence="6 7">
    <name type="scientific">Nocardioides mesophilus</name>
    <dbReference type="NCBI Taxonomy" id="433659"/>
    <lineage>
        <taxon>Bacteria</taxon>
        <taxon>Bacillati</taxon>
        <taxon>Actinomycetota</taxon>
        <taxon>Actinomycetes</taxon>
        <taxon>Propionibacteriales</taxon>
        <taxon>Nocardioidaceae</taxon>
        <taxon>Nocardioides</taxon>
    </lineage>
</organism>
<dbReference type="Gene3D" id="1.10.10.10">
    <property type="entry name" value="Winged helix-like DNA-binding domain superfamily/Winged helix DNA-binding domain"/>
    <property type="match status" value="1"/>
</dbReference>
<dbReference type="PANTHER" id="PTHR34294:SF1">
    <property type="entry name" value="TRANSCRIPTIONAL REGULATOR LSRR"/>
    <property type="match status" value="1"/>
</dbReference>
<sequence length="332" mass="35746">MDDVQRRLLSAIARRYYLEDAAKTDLAKEFSMSRFRVARLLQQARETGVVTIEINDLDERRDALSADLAEHLLLDECVVVKAGEDEEDNRRRLARAASLRIKEQVRDGDLLGLSWGRTLAAIGEELADLPPCTIIQLTGTVGNDLRQSPVEVIRRIAGRSSVDAVAIFAPLFAASETAAQTFRSDPAVRGALERYADLSLAVLAVGSWTPPITQLDTLVTEADRAELALEGTLAEVAGIFLREDGSTVDAAVTRRRISVSVDELLATPQVLAVAGSVEKAPAIAATARSGLITSLVTDDRTAGALLALPAVESHALGRRPSSRPHVPARRTS</sequence>
<dbReference type="SUPFAM" id="SSF100950">
    <property type="entry name" value="NagB/RpiA/CoA transferase-like"/>
    <property type="match status" value="1"/>
</dbReference>
<evidence type="ECO:0000259" key="5">
    <source>
        <dbReference type="Pfam" id="PF04198"/>
    </source>
</evidence>
<evidence type="ECO:0000313" key="6">
    <source>
        <dbReference type="EMBL" id="QNN53586.1"/>
    </source>
</evidence>
<dbReference type="RefSeq" id="WP_187579428.1">
    <property type="nucleotide sequence ID" value="NZ_CP060713.1"/>
</dbReference>
<feature type="domain" description="Sugar-binding" evidence="5">
    <location>
        <begin position="63"/>
        <end position="307"/>
    </location>
</feature>
<accession>A0A7G9RDB1</accession>
<dbReference type="InterPro" id="IPR036388">
    <property type="entry name" value="WH-like_DNA-bd_sf"/>
</dbReference>
<evidence type="ECO:0000313" key="7">
    <source>
        <dbReference type="Proteomes" id="UP000515947"/>
    </source>
</evidence>
<name>A0A7G9RDB1_9ACTN</name>
<dbReference type="EMBL" id="CP060713">
    <property type="protein sequence ID" value="QNN53586.1"/>
    <property type="molecule type" value="Genomic_DNA"/>
</dbReference>
<evidence type="ECO:0000256" key="3">
    <source>
        <dbReference type="ARBA" id="ARBA00023125"/>
    </source>
</evidence>
<keyword evidence="2" id="KW-0805">Transcription regulation</keyword>
<dbReference type="Pfam" id="PF04198">
    <property type="entry name" value="Sugar-bind"/>
    <property type="match status" value="1"/>
</dbReference>
<dbReference type="InterPro" id="IPR051054">
    <property type="entry name" value="SorC_transcr_regulators"/>
</dbReference>
<dbReference type="Proteomes" id="UP000515947">
    <property type="component" value="Chromosome"/>
</dbReference>
<comment type="similarity">
    <text evidence="1">Belongs to the SorC transcriptional regulatory family.</text>
</comment>
<dbReference type="PANTHER" id="PTHR34294">
    <property type="entry name" value="TRANSCRIPTIONAL REGULATOR-RELATED"/>
    <property type="match status" value="1"/>
</dbReference>
<reference evidence="6 7" key="1">
    <citation type="submission" date="2020-08" db="EMBL/GenBank/DDBJ databases">
        <title>Genome sequence of Nocardioides mesophilus KACC 16243T.</title>
        <authorList>
            <person name="Hyun D.-W."/>
            <person name="Bae J.-W."/>
        </authorList>
    </citation>
    <scope>NUCLEOTIDE SEQUENCE [LARGE SCALE GENOMIC DNA]</scope>
    <source>
        <strain evidence="6 7">KACC 16243</strain>
    </source>
</reference>
<dbReference type="AlphaFoldDB" id="A0A7G9RDB1"/>